<evidence type="ECO:0000313" key="2">
    <source>
        <dbReference type="Proteomes" id="UP000814033"/>
    </source>
</evidence>
<reference evidence="1" key="2">
    <citation type="journal article" date="2022" name="New Phytol.">
        <title>Evolutionary transition to the ectomycorrhizal habit in the genomes of a hyperdiverse lineage of mushroom-forming fungi.</title>
        <authorList>
            <person name="Looney B."/>
            <person name="Miyauchi S."/>
            <person name="Morin E."/>
            <person name="Drula E."/>
            <person name="Courty P.E."/>
            <person name="Kohler A."/>
            <person name="Kuo A."/>
            <person name="LaButti K."/>
            <person name="Pangilinan J."/>
            <person name="Lipzen A."/>
            <person name="Riley R."/>
            <person name="Andreopoulos W."/>
            <person name="He G."/>
            <person name="Johnson J."/>
            <person name="Nolan M."/>
            <person name="Tritt A."/>
            <person name="Barry K.W."/>
            <person name="Grigoriev I.V."/>
            <person name="Nagy L.G."/>
            <person name="Hibbett D."/>
            <person name="Henrissat B."/>
            <person name="Matheny P.B."/>
            <person name="Labbe J."/>
            <person name="Martin F.M."/>
        </authorList>
    </citation>
    <scope>NUCLEOTIDE SEQUENCE</scope>
    <source>
        <strain evidence="1">FP105234-sp</strain>
    </source>
</reference>
<name>A0ACB8RT15_9AGAM</name>
<proteinExistence type="predicted"/>
<comment type="caution">
    <text evidence="1">The sequence shown here is derived from an EMBL/GenBank/DDBJ whole genome shotgun (WGS) entry which is preliminary data.</text>
</comment>
<dbReference type="EMBL" id="MU275905">
    <property type="protein sequence ID" value="KAI0047424.1"/>
    <property type="molecule type" value="Genomic_DNA"/>
</dbReference>
<protein>
    <submittedName>
        <fullName evidence="1">Uncharacterized protein</fullName>
    </submittedName>
</protein>
<accession>A0ACB8RT15</accession>
<evidence type="ECO:0000313" key="1">
    <source>
        <dbReference type="EMBL" id="KAI0047424.1"/>
    </source>
</evidence>
<keyword evidence="2" id="KW-1185">Reference proteome</keyword>
<dbReference type="Proteomes" id="UP000814033">
    <property type="component" value="Unassembled WGS sequence"/>
</dbReference>
<organism evidence="1 2">
    <name type="scientific">Auriscalpium vulgare</name>
    <dbReference type="NCBI Taxonomy" id="40419"/>
    <lineage>
        <taxon>Eukaryota</taxon>
        <taxon>Fungi</taxon>
        <taxon>Dikarya</taxon>
        <taxon>Basidiomycota</taxon>
        <taxon>Agaricomycotina</taxon>
        <taxon>Agaricomycetes</taxon>
        <taxon>Russulales</taxon>
        <taxon>Auriscalpiaceae</taxon>
        <taxon>Auriscalpium</taxon>
    </lineage>
</organism>
<gene>
    <name evidence="1" type="ORF">FA95DRAFT_1606119</name>
</gene>
<sequence length="429" mass="46795">MPLPSQPIRSHSVPADLSSPSRPGWHPSWAVYRVRLTKAKNLVSFNSKAKSFETVPYPCYDNGSYVPPDELVEYWETRDFELPLCFCAVITGVPTQTAFIIPTNIKSPALGKLCLTCKTRDCPYFVVFEELLKKNPTPTSGVYPLLGFRRTAVTPPFMWNRHGTPTSTPPPLDMATRLLTGGPSTPTGKPTASGSNRLLTPSPLKLSTPKNSPAIKTEQPRAVDDVFSDQKTPSGSKAVPYLGDDAIFTQATPTGKKRVSPESDDGPDAEDIKLLTSSGADPTLITELLKTYTAGLALLHAIKPFEPQEANMALARTHDPSEDGITVQELVRSLGRCNACDRVMAHHLVGIHDCRSSPAKGGPVKKQKMIKLNAPKPRSTTKVKFEKSDGGSAKRMSEKAKGKQSQVRTRALMENGREVFEILSDTDDL</sequence>
<reference evidence="1" key="1">
    <citation type="submission" date="2021-02" db="EMBL/GenBank/DDBJ databases">
        <authorList>
            <consortium name="DOE Joint Genome Institute"/>
            <person name="Ahrendt S."/>
            <person name="Looney B.P."/>
            <person name="Miyauchi S."/>
            <person name="Morin E."/>
            <person name="Drula E."/>
            <person name="Courty P.E."/>
            <person name="Chicoki N."/>
            <person name="Fauchery L."/>
            <person name="Kohler A."/>
            <person name="Kuo A."/>
            <person name="Labutti K."/>
            <person name="Pangilinan J."/>
            <person name="Lipzen A."/>
            <person name="Riley R."/>
            <person name="Andreopoulos W."/>
            <person name="He G."/>
            <person name="Johnson J."/>
            <person name="Barry K.W."/>
            <person name="Grigoriev I.V."/>
            <person name="Nagy L."/>
            <person name="Hibbett D."/>
            <person name="Henrissat B."/>
            <person name="Matheny P.B."/>
            <person name="Labbe J."/>
            <person name="Martin F."/>
        </authorList>
    </citation>
    <scope>NUCLEOTIDE SEQUENCE</scope>
    <source>
        <strain evidence="1">FP105234-sp</strain>
    </source>
</reference>